<name>A0AA96GGI0_9BACT</name>
<dbReference type="Gene3D" id="1.10.1040.10">
    <property type="entry name" value="N-(1-d-carboxylethyl)-l-norvaline Dehydrogenase, domain 2"/>
    <property type="match status" value="1"/>
</dbReference>
<reference evidence="6 7" key="1">
    <citation type="submission" date="2023-01" db="EMBL/GenBank/DDBJ databases">
        <title>Cultivation and genomic characterization of new, ubiquitous marine nitrite-oxidizing bacteria from the Nitrospirales.</title>
        <authorList>
            <person name="Mueller A.J."/>
            <person name="Daebeler A."/>
            <person name="Herbold C.W."/>
            <person name="Kirkegaard R.H."/>
            <person name="Daims H."/>
        </authorList>
    </citation>
    <scope>NUCLEOTIDE SEQUENCE [LARGE SCALE GENOMIC DNA]</scope>
    <source>
        <strain evidence="6 7">DK</strain>
    </source>
</reference>
<dbReference type="Pfam" id="PF14833">
    <property type="entry name" value="NAD_binding_11"/>
    <property type="match status" value="1"/>
</dbReference>
<evidence type="ECO:0000259" key="5">
    <source>
        <dbReference type="Pfam" id="PF14833"/>
    </source>
</evidence>
<dbReference type="SUPFAM" id="SSF48179">
    <property type="entry name" value="6-phosphogluconate dehydrogenase C-terminal domain-like"/>
    <property type="match status" value="1"/>
</dbReference>
<feature type="active site" evidence="3">
    <location>
        <position position="186"/>
    </location>
</feature>
<protein>
    <submittedName>
        <fullName evidence="6">NAD(P)-dependent oxidoreductase</fullName>
    </submittedName>
</protein>
<dbReference type="InterPro" id="IPR006115">
    <property type="entry name" value="6PGDH_NADP-bd"/>
</dbReference>
<evidence type="ECO:0000256" key="1">
    <source>
        <dbReference type="ARBA" id="ARBA00023002"/>
    </source>
</evidence>
<dbReference type="Gene3D" id="3.40.50.720">
    <property type="entry name" value="NAD(P)-binding Rossmann-like Domain"/>
    <property type="match status" value="1"/>
</dbReference>
<keyword evidence="7" id="KW-1185">Reference proteome</keyword>
<dbReference type="EMBL" id="CP116968">
    <property type="protein sequence ID" value="WNM61959.1"/>
    <property type="molecule type" value="Genomic_DNA"/>
</dbReference>
<dbReference type="GO" id="GO:0016491">
    <property type="term" value="F:oxidoreductase activity"/>
    <property type="evidence" value="ECO:0007669"/>
    <property type="project" value="UniProtKB-KW"/>
</dbReference>
<accession>A0AA96GGI0</accession>
<gene>
    <name evidence="6" type="ORF">PQG83_19800</name>
</gene>
<keyword evidence="2" id="KW-0520">NAD</keyword>
<evidence type="ECO:0000313" key="6">
    <source>
        <dbReference type="EMBL" id="WNM61959.1"/>
    </source>
</evidence>
<proteinExistence type="predicted"/>
<dbReference type="KEGG" id="nneo:PQG83_19800"/>
<dbReference type="PIRSF" id="PIRSF000103">
    <property type="entry name" value="HIBADH"/>
    <property type="match status" value="1"/>
</dbReference>
<dbReference type="InterPro" id="IPR036291">
    <property type="entry name" value="NAD(P)-bd_dom_sf"/>
</dbReference>
<dbReference type="SUPFAM" id="SSF51735">
    <property type="entry name" value="NAD(P)-binding Rossmann-fold domains"/>
    <property type="match status" value="1"/>
</dbReference>
<feature type="domain" description="3-hydroxyisobutyrate dehydrogenase-like NAD-binding" evidence="5">
    <location>
        <begin position="180"/>
        <end position="297"/>
    </location>
</feature>
<evidence type="ECO:0000259" key="4">
    <source>
        <dbReference type="Pfam" id="PF03446"/>
    </source>
</evidence>
<evidence type="ECO:0000256" key="3">
    <source>
        <dbReference type="PIRSR" id="PIRSR000103-1"/>
    </source>
</evidence>
<evidence type="ECO:0000313" key="7">
    <source>
        <dbReference type="Proteomes" id="UP001302494"/>
    </source>
</evidence>
<keyword evidence="1" id="KW-0560">Oxidoreductase</keyword>
<sequence length="319" mass="33621">MNTSSPAAEPLILPSPVRIGWIGAGVMGAPMCEHLLRAGYALTVFTRTPSKAQVLLDQGARWEESPAAVAAEADVVCTMVGFPQDVRRIYLEPDGLLPQARPGQVFVDFTTSEPTLARELSSVASSKSASALDAPVSGGDVGAREGTLSIMVGGDARAFEAVRPIMSVLGRTVVYQGHAGCGQHAKLCNQITIAGTMIGVCEALLYAQKAGLDGETLLRSISSGAAGCWTLDHLAPRILKRDFEAGFFVEHFIKDMGMALDEAKRMGLLLTGLSLVRKLYVAIQANGHGRSGTHALLLALEDLSPTFLPADSSPHALSK</sequence>
<dbReference type="Proteomes" id="UP001302494">
    <property type="component" value="Chromosome"/>
</dbReference>
<dbReference type="InterPro" id="IPR013328">
    <property type="entry name" value="6PGD_dom2"/>
</dbReference>
<dbReference type="InterPro" id="IPR015815">
    <property type="entry name" value="HIBADH-related"/>
</dbReference>
<dbReference type="GO" id="GO:0050661">
    <property type="term" value="F:NADP binding"/>
    <property type="evidence" value="ECO:0007669"/>
    <property type="project" value="InterPro"/>
</dbReference>
<dbReference type="PANTHER" id="PTHR43060">
    <property type="entry name" value="3-HYDROXYISOBUTYRATE DEHYDROGENASE-LIKE 1, MITOCHONDRIAL-RELATED"/>
    <property type="match status" value="1"/>
</dbReference>
<dbReference type="InterPro" id="IPR008927">
    <property type="entry name" value="6-PGluconate_DH-like_C_sf"/>
</dbReference>
<feature type="domain" description="6-phosphogluconate dehydrogenase NADP-binding" evidence="4">
    <location>
        <begin position="18"/>
        <end position="177"/>
    </location>
</feature>
<evidence type="ECO:0000256" key="2">
    <source>
        <dbReference type="ARBA" id="ARBA00023027"/>
    </source>
</evidence>
<dbReference type="GO" id="GO:0051287">
    <property type="term" value="F:NAD binding"/>
    <property type="evidence" value="ECO:0007669"/>
    <property type="project" value="InterPro"/>
</dbReference>
<organism evidence="6 7">
    <name type="scientific">Candidatus Nitrospira neomarina</name>
    <dbReference type="NCBI Taxonomy" id="3020899"/>
    <lineage>
        <taxon>Bacteria</taxon>
        <taxon>Pseudomonadati</taxon>
        <taxon>Nitrospirota</taxon>
        <taxon>Nitrospiria</taxon>
        <taxon>Nitrospirales</taxon>
        <taxon>Nitrospiraceae</taxon>
        <taxon>Nitrospira</taxon>
    </lineage>
</organism>
<dbReference type="AlphaFoldDB" id="A0AA96GGI0"/>
<dbReference type="PANTHER" id="PTHR43060:SF15">
    <property type="entry name" value="3-HYDROXYISOBUTYRATE DEHYDROGENASE-LIKE 1, MITOCHONDRIAL-RELATED"/>
    <property type="match status" value="1"/>
</dbReference>
<dbReference type="InterPro" id="IPR029154">
    <property type="entry name" value="HIBADH-like_NADP-bd"/>
</dbReference>
<dbReference type="Pfam" id="PF03446">
    <property type="entry name" value="NAD_binding_2"/>
    <property type="match status" value="1"/>
</dbReference>
<dbReference type="RefSeq" id="WP_312744745.1">
    <property type="nucleotide sequence ID" value="NZ_CP116968.1"/>
</dbReference>